<gene>
    <name evidence="2" type="ORF">GCM10017559_03250</name>
</gene>
<organism evidence="2 3">
    <name type="scientific">Streptosporangium longisporum</name>
    <dbReference type="NCBI Taxonomy" id="46187"/>
    <lineage>
        <taxon>Bacteria</taxon>
        <taxon>Bacillati</taxon>
        <taxon>Actinomycetota</taxon>
        <taxon>Actinomycetes</taxon>
        <taxon>Streptosporangiales</taxon>
        <taxon>Streptosporangiaceae</taxon>
        <taxon>Streptosporangium</taxon>
    </lineage>
</organism>
<comment type="caution">
    <text evidence="2">The sequence shown here is derived from an EMBL/GenBank/DDBJ whole genome shotgun (WGS) entry which is preliminary data.</text>
</comment>
<evidence type="ECO:0000256" key="1">
    <source>
        <dbReference type="SAM" id="MobiDB-lite"/>
    </source>
</evidence>
<dbReference type="EMBL" id="BAAAWD010000002">
    <property type="protein sequence ID" value="GAA2986869.1"/>
    <property type="molecule type" value="Genomic_DNA"/>
</dbReference>
<dbReference type="RefSeq" id="WP_344887181.1">
    <property type="nucleotide sequence ID" value="NZ_BAAAWD010000002.1"/>
</dbReference>
<reference evidence="2 3" key="1">
    <citation type="journal article" date="2019" name="Int. J. Syst. Evol. Microbiol.">
        <title>The Global Catalogue of Microorganisms (GCM) 10K type strain sequencing project: providing services to taxonomists for standard genome sequencing and annotation.</title>
        <authorList>
            <consortium name="The Broad Institute Genomics Platform"/>
            <consortium name="The Broad Institute Genome Sequencing Center for Infectious Disease"/>
            <person name="Wu L."/>
            <person name="Ma J."/>
        </authorList>
    </citation>
    <scope>NUCLEOTIDE SEQUENCE [LARGE SCALE GENOMIC DNA]</scope>
    <source>
        <strain evidence="2 3">JCM 3106</strain>
    </source>
</reference>
<sequence>MTAMFAEPPEPPESRKDGHGSGGPPPPGGGGSGGNGRWDIGATGDPSPEPLHEWRTRGFTVAEARRWIEAGFLAFDAERWRTSGVYTPGAAREWRTAGATPYTVDVWLRAGMTPRDAVRWREMGHSPQEAAERHLAGERPWPVSRLGRLFGRARRRAGTTDDPAGSEAMRELLRGGVPAATARGFVEAGWSGRDALDWARRGVEPADAKVFHALGLTPTEAADLIGRGQDAISVMTRWWEAGVPPGEVAAWCGAGFDAEEAARLREEGTGVEQARILRALTPPGEP</sequence>
<dbReference type="Proteomes" id="UP001499930">
    <property type="component" value="Unassembled WGS sequence"/>
</dbReference>
<protein>
    <submittedName>
        <fullName evidence="2">Uncharacterized protein</fullName>
    </submittedName>
</protein>
<evidence type="ECO:0000313" key="2">
    <source>
        <dbReference type="EMBL" id="GAA2986869.1"/>
    </source>
</evidence>
<evidence type="ECO:0000313" key="3">
    <source>
        <dbReference type="Proteomes" id="UP001499930"/>
    </source>
</evidence>
<accession>A0ABN3XRZ9</accession>
<feature type="region of interest" description="Disordered" evidence="1">
    <location>
        <begin position="1"/>
        <end position="53"/>
    </location>
</feature>
<proteinExistence type="predicted"/>
<name>A0ABN3XRZ9_9ACTN</name>
<keyword evidence="3" id="KW-1185">Reference proteome</keyword>